<protein>
    <submittedName>
        <fullName evidence="3">Ribonuclease</fullName>
    </submittedName>
</protein>
<comment type="similarity">
    <text evidence="1">Belongs to the isochorismatase family.</text>
</comment>
<dbReference type="KEGG" id="gsl:Gasu_37760"/>
<dbReference type="InterPro" id="IPR000868">
    <property type="entry name" value="Isochorismatase-like_dom"/>
</dbReference>
<dbReference type="OMA" id="ETHACIR"/>
<dbReference type="Pfam" id="PF00857">
    <property type="entry name" value="Isochorismatase"/>
    <property type="match status" value="1"/>
</dbReference>
<dbReference type="RefSeq" id="XP_005705244.1">
    <property type="nucleotide sequence ID" value="XM_005705187.1"/>
</dbReference>
<dbReference type="InterPro" id="IPR050993">
    <property type="entry name" value="Isochorismatase_domain"/>
</dbReference>
<name>M2XYV4_GALSU</name>
<dbReference type="eggNOG" id="KOG4044">
    <property type="taxonomic scope" value="Eukaryota"/>
</dbReference>
<dbReference type="Gramene" id="EME28724">
    <property type="protein sequence ID" value="EME28724"/>
    <property type="gene ID" value="Gasu_37760"/>
</dbReference>
<dbReference type="PANTHER" id="PTHR14119:SF3">
    <property type="entry name" value="ISOCHORISMATASE DOMAIN-CONTAINING PROTEIN 2"/>
    <property type="match status" value="1"/>
</dbReference>
<feature type="domain" description="Isochorismatase-like" evidence="2">
    <location>
        <begin position="13"/>
        <end position="159"/>
    </location>
</feature>
<dbReference type="GeneID" id="17087577"/>
<dbReference type="InterPro" id="IPR036380">
    <property type="entry name" value="Isochorismatase-like_sf"/>
</dbReference>
<dbReference type="OrthoDB" id="269496at2759"/>
<sequence>MSSHRDLTIQNSLVIFCDLQVGFQKSILHIEEILDAALFLRKSARLVSIPCLFSEQWPEKYSHVVDTLEAREEEIFSKRTFSLMGSPTASELVVSKKRECIIFAGVQSHICVQQSVLDLLANGFSVFLVTDAMGSRRSIEHTMALESMKQEGAIISTTEAVVFQWFRSVDAPYFEEFQHLKRPQQ</sequence>
<dbReference type="Gene3D" id="3.40.50.850">
    <property type="entry name" value="Isochorismatase-like"/>
    <property type="match status" value="1"/>
</dbReference>
<dbReference type="SUPFAM" id="SSF52499">
    <property type="entry name" value="Isochorismatase-like hydrolases"/>
    <property type="match status" value="1"/>
</dbReference>
<evidence type="ECO:0000313" key="3">
    <source>
        <dbReference type="EMBL" id="EME28724.1"/>
    </source>
</evidence>
<dbReference type="EMBL" id="KB454516">
    <property type="protein sequence ID" value="EME28724.1"/>
    <property type="molecule type" value="Genomic_DNA"/>
</dbReference>
<gene>
    <name evidence="3" type="ORF">Gasu_37760</name>
</gene>
<evidence type="ECO:0000259" key="2">
    <source>
        <dbReference type="Pfam" id="PF00857"/>
    </source>
</evidence>
<evidence type="ECO:0000313" key="4">
    <source>
        <dbReference type="Proteomes" id="UP000030680"/>
    </source>
</evidence>
<dbReference type="PANTHER" id="PTHR14119">
    <property type="entry name" value="HYDROLASE"/>
    <property type="match status" value="1"/>
</dbReference>
<evidence type="ECO:0000256" key="1">
    <source>
        <dbReference type="ARBA" id="ARBA00006336"/>
    </source>
</evidence>
<keyword evidence="4" id="KW-1185">Reference proteome</keyword>
<organism evidence="3 4">
    <name type="scientific">Galdieria sulphuraria</name>
    <name type="common">Red alga</name>
    <dbReference type="NCBI Taxonomy" id="130081"/>
    <lineage>
        <taxon>Eukaryota</taxon>
        <taxon>Rhodophyta</taxon>
        <taxon>Bangiophyceae</taxon>
        <taxon>Galdieriales</taxon>
        <taxon>Galdieriaceae</taxon>
        <taxon>Galdieria</taxon>
    </lineage>
</organism>
<proteinExistence type="inferred from homology"/>
<accession>M2XYV4</accession>
<reference evidence="4" key="1">
    <citation type="journal article" date="2013" name="Science">
        <title>Gene transfer from bacteria and archaea facilitated evolution of an extremophilic eukaryote.</title>
        <authorList>
            <person name="Schonknecht G."/>
            <person name="Chen W.H."/>
            <person name="Ternes C.M."/>
            <person name="Barbier G.G."/>
            <person name="Shrestha R.P."/>
            <person name="Stanke M."/>
            <person name="Brautigam A."/>
            <person name="Baker B.J."/>
            <person name="Banfield J.F."/>
            <person name="Garavito R.M."/>
            <person name="Carr K."/>
            <person name="Wilkerson C."/>
            <person name="Rensing S.A."/>
            <person name="Gagneul D."/>
            <person name="Dickenson N.E."/>
            <person name="Oesterhelt C."/>
            <person name="Lercher M.J."/>
            <person name="Weber A.P."/>
        </authorList>
    </citation>
    <scope>NUCLEOTIDE SEQUENCE [LARGE SCALE GENOMIC DNA]</scope>
    <source>
        <strain evidence="4">074W</strain>
    </source>
</reference>
<dbReference type="Proteomes" id="UP000030680">
    <property type="component" value="Unassembled WGS sequence"/>
</dbReference>
<dbReference type="AlphaFoldDB" id="M2XYV4"/>